<evidence type="ECO:0000313" key="2">
    <source>
        <dbReference type="EMBL" id="MFD1547926.1"/>
    </source>
</evidence>
<dbReference type="InterPro" id="IPR012347">
    <property type="entry name" value="Ferritin-like"/>
</dbReference>
<name>A0ABW4GYK2_9ACTN</name>
<accession>A0ABW4GYK2</accession>
<evidence type="ECO:0000259" key="1">
    <source>
        <dbReference type="Pfam" id="PF14530"/>
    </source>
</evidence>
<dbReference type="Gene3D" id="1.20.1260.10">
    <property type="match status" value="1"/>
</dbReference>
<organism evidence="2 3">
    <name type="scientific">Nonomuraea guangzhouensis</name>
    <dbReference type="NCBI Taxonomy" id="1291555"/>
    <lineage>
        <taxon>Bacteria</taxon>
        <taxon>Bacillati</taxon>
        <taxon>Actinomycetota</taxon>
        <taxon>Actinomycetes</taxon>
        <taxon>Streptosporangiales</taxon>
        <taxon>Streptosporangiaceae</taxon>
        <taxon>Nonomuraea</taxon>
    </lineage>
</organism>
<gene>
    <name evidence="2" type="ORF">ACFSJ0_63620</name>
</gene>
<sequence>MTPADVEKLRKALAAEHAAVFAYGLIGARTTGSLRSRVTTAFDAHRARRDQLRAAITARGGTPSEPEAGYALPIVPSTAAEAIRLAVYVETGITAAYLELVASDDASLRRYAALAMQESVNRSYGFRPVVTTAFPGMSRPTG</sequence>
<dbReference type="EMBL" id="JBHUCM010000087">
    <property type="protein sequence ID" value="MFD1547926.1"/>
    <property type="molecule type" value="Genomic_DNA"/>
</dbReference>
<evidence type="ECO:0000313" key="3">
    <source>
        <dbReference type="Proteomes" id="UP001597097"/>
    </source>
</evidence>
<feature type="domain" description="DUF4439" evidence="1">
    <location>
        <begin position="9"/>
        <end position="138"/>
    </location>
</feature>
<reference evidence="3" key="1">
    <citation type="journal article" date="2019" name="Int. J. Syst. Evol. Microbiol.">
        <title>The Global Catalogue of Microorganisms (GCM) 10K type strain sequencing project: providing services to taxonomists for standard genome sequencing and annotation.</title>
        <authorList>
            <consortium name="The Broad Institute Genomics Platform"/>
            <consortium name="The Broad Institute Genome Sequencing Center for Infectious Disease"/>
            <person name="Wu L."/>
            <person name="Ma J."/>
        </authorList>
    </citation>
    <scope>NUCLEOTIDE SEQUENCE [LARGE SCALE GENOMIC DNA]</scope>
    <source>
        <strain evidence="3">CGMCC 1.15399</strain>
    </source>
</reference>
<comment type="caution">
    <text evidence="2">The sequence shown here is derived from an EMBL/GenBank/DDBJ whole genome shotgun (WGS) entry which is preliminary data.</text>
</comment>
<dbReference type="Proteomes" id="UP001597097">
    <property type="component" value="Unassembled WGS sequence"/>
</dbReference>
<keyword evidence="3" id="KW-1185">Reference proteome</keyword>
<dbReference type="CDD" id="cd00657">
    <property type="entry name" value="Ferritin_like"/>
    <property type="match status" value="1"/>
</dbReference>
<dbReference type="InterPro" id="IPR009078">
    <property type="entry name" value="Ferritin-like_SF"/>
</dbReference>
<dbReference type="Pfam" id="PF14530">
    <property type="entry name" value="DUF4439"/>
    <property type="match status" value="1"/>
</dbReference>
<protein>
    <submittedName>
        <fullName evidence="2">Ferritin-like domain-containing protein</fullName>
    </submittedName>
</protein>
<dbReference type="RefSeq" id="WP_308127552.1">
    <property type="nucleotide sequence ID" value="NZ_JAHKRM010000050.1"/>
</dbReference>
<proteinExistence type="predicted"/>
<dbReference type="SUPFAM" id="SSF47240">
    <property type="entry name" value="Ferritin-like"/>
    <property type="match status" value="1"/>
</dbReference>
<dbReference type="InterPro" id="IPR029447">
    <property type="entry name" value="DUF4439"/>
</dbReference>